<dbReference type="Pfam" id="PF00009">
    <property type="entry name" value="GTP_EFTU"/>
    <property type="match status" value="1"/>
</dbReference>
<evidence type="ECO:0000256" key="1">
    <source>
        <dbReference type="ARBA" id="ARBA00022741"/>
    </source>
</evidence>
<feature type="compositionally biased region" description="Polar residues" evidence="3">
    <location>
        <begin position="76"/>
        <end position="94"/>
    </location>
</feature>
<keyword evidence="5" id="KW-0648">Protein biosynthesis</keyword>
<organism evidence="5 6">
    <name type="scientific">Babesia divergens</name>
    <dbReference type="NCBI Taxonomy" id="32595"/>
    <lineage>
        <taxon>Eukaryota</taxon>
        <taxon>Sar</taxon>
        <taxon>Alveolata</taxon>
        <taxon>Apicomplexa</taxon>
        <taxon>Aconoidasida</taxon>
        <taxon>Piroplasmida</taxon>
        <taxon>Babesiidae</taxon>
        <taxon>Babesia</taxon>
    </lineage>
</organism>
<proteinExistence type="predicted"/>
<evidence type="ECO:0000256" key="3">
    <source>
        <dbReference type="SAM" id="MobiDB-lite"/>
    </source>
</evidence>
<dbReference type="PROSITE" id="PS00301">
    <property type="entry name" value="G_TR_1"/>
    <property type="match status" value="1"/>
</dbReference>
<accession>A0AAD9G7V5</accession>
<protein>
    <submittedName>
        <fullName evidence="5">Elongation factor Tu GTP binding domain containing protein</fullName>
    </submittedName>
</protein>
<dbReference type="GO" id="GO:0003746">
    <property type="term" value="F:translation elongation factor activity"/>
    <property type="evidence" value="ECO:0007669"/>
    <property type="project" value="UniProtKB-KW"/>
</dbReference>
<dbReference type="EMBL" id="JAHBMH010000073">
    <property type="protein sequence ID" value="KAK1933452.1"/>
    <property type="molecule type" value="Genomic_DNA"/>
</dbReference>
<feature type="compositionally biased region" description="Low complexity" evidence="3">
    <location>
        <begin position="95"/>
        <end position="114"/>
    </location>
</feature>
<dbReference type="Gene3D" id="2.40.30.10">
    <property type="entry name" value="Translation factors"/>
    <property type="match status" value="1"/>
</dbReference>
<name>A0AAD9G7V5_BABDI</name>
<dbReference type="InterPro" id="IPR031157">
    <property type="entry name" value="G_TR_CS"/>
</dbReference>
<keyword evidence="2" id="KW-0342">GTP-binding</keyword>
<keyword evidence="5" id="KW-0251">Elongation factor</keyword>
<dbReference type="InterPro" id="IPR050100">
    <property type="entry name" value="TRAFAC_GTPase_members"/>
</dbReference>
<evidence type="ECO:0000259" key="4">
    <source>
        <dbReference type="PROSITE" id="PS51722"/>
    </source>
</evidence>
<dbReference type="Proteomes" id="UP001195914">
    <property type="component" value="Unassembled WGS sequence"/>
</dbReference>
<keyword evidence="1" id="KW-0547">Nucleotide-binding</keyword>
<dbReference type="GO" id="GO:0005525">
    <property type="term" value="F:GTP binding"/>
    <property type="evidence" value="ECO:0007669"/>
    <property type="project" value="UniProtKB-KW"/>
</dbReference>
<feature type="domain" description="Tr-type G" evidence="4">
    <location>
        <begin position="127"/>
        <end position="379"/>
    </location>
</feature>
<comment type="caution">
    <text evidence="5">The sequence shown here is derived from an EMBL/GenBank/DDBJ whole genome shotgun (WGS) entry which is preliminary data.</text>
</comment>
<reference evidence="5" key="1">
    <citation type="journal article" date="2014" name="Nucleic Acids Res.">
        <title>The evolutionary dynamics of variant antigen genes in Babesia reveal a history of genomic innovation underlying host-parasite interaction.</title>
        <authorList>
            <person name="Jackson A.P."/>
            <person name="Otto T.D."/>
            <person name="Darby A."/>
            <person name="Ramaprasad A."/>
            <person name="Xia D."/>
            <person name="Echaide I.E."/>
            <person name="Farber M."/>
            <person name="Gahlot S."/>
            <person name="Gamble J."/>
            <person name="Gupta D."/>
            <person name="Gupta Y."/>
            <person name="Jackson L."/>
            <person name="Malandrin L."/>
            <person name="Malas T.B."/>
            <person name="Moussa E."/>
            <person name="Nair M."/>
            <person name="Reid A.J."/>
            <person name="Sanders M."/>
            <person name="Sharma J."/>
            <person name="Tracey A."/>
            <person name="Quail M.A."/>
            <person name="Weir W."/>
            <person name="Wastling J.M."/>
            <person name="Hall N."/>
            <person name="Willadsen P."/>
            <person name="Lingelbach K."/>
            <person name="Shiels B."/>
            <person name="Tait A."/>
            <person name="Berriman M."/>
            <person name="Allred D.R."/>
            <person name="Pain A."/>
        </authorList>
    </citation>
    <scope>NUCLEOTIDE SEQUENCE</scope>
    <source>
        <strain evidence="5">1802A</strain>
    </source>
</reference>
<dbReference type="PROSITE" id="PS51722">
    <property type="entry name" value="G_TR_2"/>
    <property type="match status" value="1"/>
</dbReference>
<evidence type="ECO:0000313" key="6">
    <source>
        <dbReference type="Proteomes" id="UP001195914"/>
    </source>
</evidence>
<dbReference type="InterPro" id="IPR000795">
    <property type="entry name" value="T_Tr_GTP-bd_dom"/>
</dbReference>
<dbReference type="PANTHER" id="PTHR23115">
    <property type="entry name" value="TRANSLATION FACTOR"/>
    <property type="match status" value="1"/>
</dbReference>
<keyword evidence="6" id="KW-1185">Reference proteome</keyword>
<gene>
    <name evidence="5" type="ORF">X943_003729</name>
</gene>
<dbReference type="AlphaFoldDB" id="A0AAD9G7V5"/>
<sequence length="676" mass="72712">MTGYKHFSQHESGFFTSDSDFGGSDYGDFVVPVQKKGHQCKSGSMSVPPRVKAHSTKSASIPTQAVARKHEAAIGSKTQKPSAARTSHYTSYVPANSKSGTSASTATKSSNTSSVHGPGVKNALNQFPCLNVVVCGRVDVGKSTLLGHFLHLLGAVDSRICLSGEYSWLLDQGEDERSRGITIDPTKVSAVIDVAVPSGSYNSPVDHSKGHGSSDGQPKHPVTPIDSESGGVALDSVPSKPSTVQVKLNFIDTPGHHDLVSNLVRGAIFATSAIIIVDIVDFLKDDVNGYFEQHLFILWSLGLRHFIVCINKVDHSDDCDAFKQSIKVLNERTCTYGDGTCLIAVPTSGLQGLNLVRRDYDWHDGPCLLEAFQYISRDIVLYGPSKECTPLPTGSGTHQGDGLDRRRGQLDGVLCHIFDLWEESKTQLGCSSYLETPLQVPCKLVSLPSGSVVTCSQLSFASPSNMLSDITNGRPQATEVADISVSLSRLSVRNSVCGFRHDFVDAMILRGQEIQALTGDRLLVDGATFDNIRTGQGPLFEVTTVNCKVYVSPSSRHKLTIGCNVDVYVGYFQVGAAIVYLRECSGSKKWKRVTSLWPGREGVLALKLMSPLFVSPLCLCDVESSILSKTPSESCSTYVHGSCTPEQSPIPILSRILLRRSGDVVAGGVIVDSCPP</sequence>
<reference evidence="5" key="2">
    <citation type="submission" date="2021-05" db="EMBL/GenBank/DDBJ databases">
        <authorList>
            <person name="Pain A."/>
        </authorList>
    </citation>
    <scope>NUCLEOTIDE SEQUENCE</scope>
    <source>
        <strain evidence="5">1802A</strain>
    </source>
</reference>
<dbReference type="GO" id="GO:0003924">
    <property type="term" value="F:GTPase activity"/>
    <property type="evidence" value="ECO:0007669"/>
    <property type="project" value="InterPro"/>
</dbReference>
<evidence type="ECO:0000256" key="2">
    <source>
        <dbReference type="ARBA" id="ARBA00023134"/>
    </source>
</evidence>
<dbReference type="Gene3D" id="3.40.50.300">
    <property type="entry name" value="P-loop containing nucleotide triphosphate hydrolases"/>
    <property type="match status" value="1"/>
</dbReference>
<dbReference type="InterPro" id="IPR027417">
    <property type="entry name" value="P-loop_NTPase"/>
</dbReference>
<feature type="region of interest" description="Disordered" evidence="3">
    <location>
        <begin position="203"/>
        <end position="231"/>
    </location>
</feature>
<evidence type="ECO:0000313" key="5">
    <source>
        <dbReference type="EMBL" id="KAK1933452.1"/>
    </source>
</evidence>
<dbReference type="SUPFAM" id="SSF52540">
    <property type="entry name" value="P-loop containing nucleoside triphosphate hydrolases"/>
    <property type="match status" value="1"/>
</dbReference>
<feature type="region of interest" description="Disordered" evidence="3">
    <location>
        <begin position="39"/>
        <end position="118"/>
    </location>
</feature>